<name>A0A1F8F6K6_9BACT</name>
<evidence type="ECO:0000313" key="3">
    <source>
        <dbReference type="Proteomes" id="UP000177167"/>
    </source>
</evidence>
<organism evidence="2 3">
    <name type="scientific">Candidatus Yanofskybacteria bacterium RIFCSPHIGHO2_02_FULL_41_11</name>
    <dbReference type="NCBI Taxonomy" id="1802675"/>
    <lineage>
        <taxon>Bacteria</taxon>
        <taxon>Candidatus Yanofskyibacteriota</taxon>
    </lineage>
</organism>
<evidence type="ECO:0000256" key="1">
    <source>
        <dbReference type="SAM" id="Phobius"/>
    </source>
</evidence>
<sequence length="171" mass="18632">MFNYLNIKNSEKGFTLLEALVATLIFSIIAVIITGILSQSLKIQKRASLALRIQENAMTILEAMAREIRVSDITNQNSSCTATSLTMVHPTEGTITYSLNNGALRRTVGSLVNDISSSDIEFSTLLFCIKGSNLGDNIQTRVTIISSLKNKSSTSNQIDIQTTVTSRVITN</sequence>
<protein>
    <recommendedName>
        <fullName evidence="4">Type II secretion system protein J</fullName>
    </recommendedName>
</protein>
<reference evidence="2 3" key="1">
    <citation type="journal article" date="2016" name="Nat. Commun.">
        <title>Thousands of microbial genomes shed light on interconnected biogeochemical processes in an aquifer system.</title>
        <authorList>
            <person name="Anantharaman K."/>
            <person name="Brown C.T."/>
            <person name="Hug L.A."/>
            <person name="Sharon I."/>
            <person name="Castelle C.J."/>
            <person name="Probst A.J."/>
            <person name="Thomas B.C."/>
            <person name="Singh A."/>
            <person name="Wilkins M.J."/>
            <person name="Karaoz U."/>
            <person name="Brodie E.L."/>
            <person name="Williams K.H."/>
            <person name="Hubbard S.S."/>
            <person name="Banfield J.F."/>
        </authorList>
    </citation>
    <scope>NUCLEOTIDE SEQUENCE [LARGE SCALE GENOMIC DNA]</scope>
</reference>
<evidence type="ECO:0000313" key="2">
    <source>
        <dbReference type="EMBL" id="OGN08784.1"/>
    </source>
</evidence>
<accession>A0A1F8F6K6</accession>
<dbReference type="PROSITE" id="PS00409">
    <property type="entry name" value="PROKAR_NTER_METHYL"/>
    <property type="match status" value="1"/>
</dbReference>
<dbReference type="InterPro" id="IPR012902">
    <property type="entry name" value="N_methyl_site"/>
</dbReference>
<dbReference type="Proteomes" id="UP000177167">
    <property type="component" value="Unassembled WGS sequence"/>
</dbReference>
<keyword evidence="1" id="KW-1133">Transmembrane helix</keyword>
<dbReference type="AlphaFoldDB" id="A0A1F8F6K6"/>
<keyword evidence="1" id="KW-0812">Transmembrane</keyword>
<dbReference type="Pfam" id="PF07963">
    <property type="entry name" value="N_methyl"/>
    <property type="match status" value="1"/>
</dbReference>
<evidence type="ECO:0008006" key="4">
    <source>
        <dbReference type="Google" id="ProtNLM"/>
    </source>
</evidence>
<dbReference type="EMBL" id="MGJP01000053">
    <property type="protein sequence ID" value="OGN08784.1"/>
    <property type="molecule type" value="Genomic_DNA"/>
</dbReference>
<comment type="caution">
    <text evidence="2">The sequence shown here is derived from an EMBL/GenBank/DDBJ whole genome shotgun (WGS) entry which is preliminary data.</text>
</comment>
<keyword evidence="1" id="KW-0472">Membrane</keyword>
<proteinExistence type="predicted"/>
<gene>
    <name evidence="2" type="ORF">A3J46_04415</name>
</gene>
<dbReference type="NCBIfam" id="TIGR02532">
    <property type="entry name" value="IV_pilin_GFxxxE"/>
    <property type="match status" value="1"/>
</dbReference>
<feature type="transmembrane region" description="Helical" evidence="1">
    <location>
        <begin position="20"/>
        <end position="38"/>
    </location>
</feature>